<evidence type="ECO:0000313" key="1">
    <source>
        <dbReference type="EMBL" id="SVE36148.1"/>
    </source>
</evidence>
<gene>
    <name evidence="1" type="ORF">METZ01_LOCUS489002</name>
</gene>
<organism evidence="1">
    <name type="scientific">marine metagenome</name>
    <dbReference type="NCBI Taxonomy" id="408172"/>
    <lineage>
        <taxon>unclassified sequences</taxon>
        <taxon>metagenomes</taxon>
        <taxon>ecological metagenomes</taxon>
    </lineage>
</organism>
<dbReference type="EMBL" id="UINC01212011">
    <property type="protein sequence ID" value="SVE36148.1"/>
    <property type="molecule type" value="Genomic_DNA"/>
</dbReference>
<reference evidence="1" key="1">
    <citation type="submission" date="2018-05" db="EMBL/GenBank/DDBJ databases">
        <authorList>
            <person name="Lanie J.A."/>
            <person name="Ng W.-L."/>
            <person name="Kazmierczak K.M."/>
            <person name="Andrzejewski T.M."/>
            <person name="Davidsen T.M."/>
            <person name="Wayne K.J."/>
            <person name="Tettelin H."/>
            <person name="Glass J.I."/>
            <person name="Rusch D."/>
            <person name="Podicherti R."/>
            <person name="Tsui H.-C.T."/>
            <person name="Winkler M.E."/>
        </authorList>
    </citation>
    <scope>NUCLEOTIDE SEQUENCE</scope>
</reference>
<sequence length="43" mass="4830">MKPPQGIAGGLWPRTGTPALWWTRYLEPAVVRPVGRWQAPFLA</sequence>
<protein>
    <submittedName>
        <fullName evidence="1">Uncharacterized protein</fullName>
    </submittedName>
</protein>
<name>A0A383CWX1_9ZZZZ</name>
<dbReference type="AlphaFoldDB" id="A0A383CWX1"/>
<proteinExistence type="predicted"/>
<accession>A0A383CWX1</accession>